<evidence type="ECO:0000313" key="1">
    <source>
        <dbReference type="EMBL" id="KAI7987839.1"/>
    </source>
</evidence>
<sequence>MIRMQYNLKGKSVLEVGGFDSEAKWKKKEGSFASNEPISVLDTRSPSPSTSTSTLSSSLGGGGVGSASGSTANTASLAAVSGNNLWPPERGPADLSAACGGRKDEWASELQPIPVGLEVSGGERFGLGLEDWESLLSESGQDQSLLRWIASEVDDGSFSLKQLLQSSNPNEFDGNVIPAVIDQSSGFKNDDNSVKILGPNNVNLQIPNLGPSLSNLLPNGVIYQQQQQLQNPDEKLQIFNPQLFINNNNNQINQSQNLFTPPLYAQQQDPLRLLQPHPKRQNLGVFDPGLEFLLRQQLPPLPPLTVPKQEAAAGGGGPTPPPPPPPPHHQLCKAAELILAGNFSHAQGILARLNHQLSPVSKPFQRATFYFKEAVQLSLIPNPVVTPRTPTPFDGIFKMGAYKLLSEVSPLIQFMNFTSNQALLDALDDDTRRVHVIDFDIGFGAQWASFMQELPGKCSRGTPSLKITAFASPSTHHPLELGLMHENLTQFANEIGVNFELEVVNFDGFDPNSYSVPIFRSSDEAIVVNFPIWACSNRLSVLPSLLRFIKQLSPKVIVSLECGFERGDLSISHHLLLAIQYYEILLDSIDAVNANSETMNKIEKFLVQPRIESIVSGRLHGPDHMPHWRDLFAAAGFALVAFSNFAETQAECVLRRSQVRGFHVEKRQASLTLCWQRRQLMTGSVWRC</sequence>
<evidence type="ECO:0000313" key="2">
    <source>
        <dbReference type="Proteomes" id="UP001060215"/>
    </source>
</evidence>
<comment type="caution">
    <text evidence="1">The sequence shown here is derived from an EMBL/GenBank/DDBJ whole genome shotgun (WGS) entry which is preliminary data.</text>
</comment>
<accession>A0ACC0FH33</accession>
<reference evidence="1 2" key="1">
    <citation type="journal article" date="2022" name="Plant J.">
        <title>Chromosome-level genome of Camellia lanceoleosa provides a valuable resource for understanding genome evolution and self-incompatibility.</title>
        <authorList>
            <person name="Gong W."/>
            <person name="Xiao S."/>
            <person name="Wang L."/>
            <person name="Liao Z."/>
            <person name="Chang Y."/>
            <person name="Mo W."/>
            <person name="Hu G."/>
            <person name="Li W."/>
            <person name="Zhao G."/>
            <person name="Zhu H."/>
            <person name="Hu X."/>
            <person name="Ji K."/>
            <person name="Xiang X."/>
            <person name="Song Q."/>
            <person name="Yuan D."/>
            <person name="Jin S."/>
            <person name="Zhang L."/>
        </authorList>
    </citation>
    <scope>NUCLEOTIDE SEQUENCE [LARGE SCALE GENOMIC DNA]</scope>
    <source>
        <strain evidence="1">SQ_2022a</strain>
    </source>
</reference>
<proteinExistence type="predicted"/>
<keyword evidence="2" id="KW-1185">Reference proteome</keyword>
<protein>
    <submittedName>
        <fullName evidence="1">Scarecrow-like protein 6</fullName>
    </submittedName>
</protein>
<organism evidence="1 2">
    <name type="scientific">Camellia lanceoleosa</name>
    <dbReference type="NCBI Taxonomy" id="1840588"/>
    <lineage>
        <taxon>Eukaryota</taxon>
        <taxon>Viridiplantae</taxon>
        <taxon>Streptophyta</taxon>
        <taxon>Embryophyta</taxon>
        <taxon>Tracheophyta</taxon>
        <taxon>Spermatophyta</taxon>
        <taxon>Magnoliopsida</taxon>
        <taxon>eudicotyledons</taxon>
        <taxon>Gunneridae</taxon>
        <taxon>Pentapetalae</taxon>
        <taxon>asterids</taxon>
        <taxon>Ericales</taxon>
        <taxon>Theaceae</taxon>
        <taxon>Camellia</taxon>
    </lineage>
</organism>
<dbReference type="EMBL" id="CM045771">
    <property type="protein sequence ID" value="KAI7987839.1"/>
    <property type="molecule type" value="Genomic_DNA"/>
</dbReference>
<gene>
    <name evidence="1" type="ORF">LOK49_LG13G01456</name>
</gene>
<name>A0ACC0FH33_9ERIC</name>
<dbReference type="Proteomes" id="UP001060215">
    <property type="component" value="Chromosome 14"/>
</dbReference>